<keyword evidence="6 8" id="KW-1133">Transmembrane helix</keyword>
<accession>A0ABY5HI27</accession>
<evidence type="ECO:0000256" key="3">
    <source>
        <dbReference type="ARBA" id="ARBA00022448"/>
    </source>
</evidence>
<evidence type="ECO:0000256" key="4">
    <source>
        <dbReference type="ARBA" id="ARBA00022475"/>
    </source>
</evidence>
<evidence type="ECO:0000256" key="7">
    <source>
        <dbReference type="ARBA" id="ARBA00023136"/>
    </source>
</evidence>
<dbReference type="Proteomes" id="UP001058461">
    <property type="component" value="Chromosome"/>
</dbReference>
<dbReference type="PANTHER" id="PTHR30472:SF25">
    <property type="entry name" value="ABC TRANSPORTER PERMEASE PROTEIN MJ0876-RELATED"/>
    <property type="match status" value="1"/>
</dbReference>
<feature type="transmembrane region" description="Helical" evidence="8">
    <location>
        <begin position="241"/>
        <end position="269"/>
    </location>
</feature>
<comment type="subcellular location">
    <subcellularLocation>
        <location evidence="1">Cell membrane</location>
        <topology evidence="1">Multi-pass membrane protein</topology>
    </subcellularLocation>
</comment>
<evidence type="ECO:0000256" key="6">
    <source>
        <dbReference type="ARBA" id="ARBA00022989"/>
    </source>
</evidence>
<gene>
    <name evidence="9" type="ORF">KDW95_16725</name>
</gene>
<proteinExistence type="inferred from homology"/>
<dbReference type="SUPFAM" id="SSF81345">
    <property type="entry name" value="ABC transporter involved in vitamin B12 uptake, BtuC"/>
    <property type="match status" value="1"/>
</dbReference>
<keyword evidence="3" id="KW-0813">Transport</keyword>
<dbReference type="CDD" id="cd06550">
    <property type="entry name" value="TM_ABC_iron-siderophores_like"/>
    <property type="match status" value="1"/>
</dbReference>
<evidence type="ECO:0000256" key="2">
    <source>
        <dbReference type="ARBA" id="ARBA00007935"/>
    </source>
</evidence>
<reference evidence="9" key="1">
    <citation type="submission" date="2021-04" db="EMBL/GenBank/DDBJ databases">
        <title>Oceanospirillales bacteria with DddD are important DMSP degraders in coastal seawater.</title>
        <authorList>
            <person name="Liu J."/>
        </authorList>
    </citation>
    <scope>NUCLEOTIDE SEQUENCE</scope>
    <source>
        <strain evidence="9">D13-1</strain>
    </source>
</reference>
<keyword evidence="7 8" id="KW-0472">Membrane</keyword>
<feature type="transmembrane region" description="Helical" evidence="8">
    <location>
        <begin position="118"/>
        <end position="139"/>
    </location>
</feature>
<feature type="transmembrane region" description="Helical" evidence="8">
    <location>
        <begin position="151"/>
        <end position="171"/>
    </location>
</feature>
<evidence type="ECO:0000313" key="10">
    <source>
        <dbReference type="Proteomes" id="UP001058461"/>
    </source>
</evidence>
<dbReference type="Pfam" id="PF01032">
    <property type="entry name" value="FecCD"/>
    <property type="match status" value="1"/>
</dbReference>
<protein>
    <submittedName>
        <fullName evidence="9">Iron chelate uptake ABC transporter family permease subunit</fullName>
    </submittedName>
</protein>
<keyword evidence="5 8" id="KW-0812">Transmembrane</keyword>
<dbReference type="InterPro" id="IPR000522">
    <property type="entry name" value="ABC_transptr_permease_BtuC"/>
</dbReference>
<feature type="transmembrane region" description="Helical" evidence="8">
    <location>
        <begin position="309"/>
        <end position="329"/>
    </location>
</feature>
<keyword evidence="10" id="KW-1185">Reference proteome</keyword>
<feature type="transmembrane region" description="Helical" evidence="8">
    <location>
        <begin position="59"/>
        <end position="80"/>
    </location>
</feature>
<feature type="transmembrane region" description="Helical" evidence="8">
    <location>
        <begin position="92"/>
        <end position="112"/>
    </location>
</feature>
<sequence>MSLRVSMSARQLSLLLWLLLPPVVLASLWVGPVSLSLEKLLQPGSRDWLILFELRLPRLLMSLAAGAVLAITGASIQALFRNSLADPGLIGISAGAALAAVAVLVFGGSWLLGPLGPVLVPVAAFGGGLLVTALVLRIARTPSGVSVTTMLLAGIALNSIAAAAIGVMKYFSDELSLRQVTFWLLGNLHSTDWSSALLLLAIGGPVLLLLLREGQQLNLLLLGEAQARLLGVVTSRLRGRLVLLVALGVGTVVSLGGLIGFIGLVVPHLVRLLCGPDNRALLPLSALLGALLLTLADILSRLLVSPAELPIGIVTALIGGPFFLFMILYRQRRQV</sequence>
<keyword evidence="4" id="KW-1003">Cell membrane</keyword>
<dbReference type="InterPro" id="IPR037294">
    <property type="entry name" value="ABC_BtuC-like"/>
</dbReference>
<dbReference type="RefSeq" id="WP_255852965.1">
    <property type="nucleotide sequence ID" value="NZ_CP073347.1"/>
</dbReference>
<evidence type="ECO:0000256" key="5">
    <source>
        <dbReference type="ARBA" id="ARBA00022692"/>
    </source>
</evidence>
<name>A0ABY5HI27_9GAMM</name>
<organism evidence="9 10">
    <name type="scientific">Marinobacterium rhizophilum</name>
    <dbReference type="NCBI Taxonomy" id="420402"/>
    <lineage>
        <taxon>Bacteria</taxon>
        <taxon>Pseudomonadati</taxon>
        <taxon>Pseudomonadota</taxon>
        <taxon>Gammaproteobacteria</taxon>
        <taxon>Oceanospirillales</taxon>
        <taxon>Oceanospirillaceae</taxon>
        <taxon>Marinobacterium</taxon>
    </lineage>
</organism>
<dbReference type="PANTHER" id="PTHR30472">
    <property type="entry name" value="FERRIC ENTEROBACTIN TRANSPORT SYSTEM PERMEASE PROTEIN"/>
    <property type="match status" value="1"/>
</dbReference>
<evidence type="ECO:0000256" key="1">
    <source>
        <dbReference type="ARBA" id="ARBA00004651"/>
    </source>
</evidence>
<dbReference type="Gene3D" id="1.10.3470.10">
    <property type="entry name" value="ABC transporter involved in vitamin B12 uptake, BtuC"/>
    <property type="match status" value="1"/>
</dbReference>
<evidence type="ECO:0000256" key="8">
    <source>
        <dbReference type="SAM" id="Phobius"/>
    </source>
</evidence>
<feature type="transmembrane region" description="Helical" evidence="8">
    <location>
        <begin position="191"/>
        <end position="210"/>
    </location>
</feature>
<evidence type="ECO:0000313" key="9">
    <source>
        <dbReference type="EMBL" id="UTW10910.1"/>
    </source>
</evidence>
<dbReference type="EMBL" id="CP073347">
    <property type="protein sequence ID" value="UTW10910.1"/>
    <property type="molecule type" value="Genomic_DNA"/>
</dbReference>
<comment type="similarity">
    <text evidence="2">Belongs to the binding-protein-dependent transport system permease family. FecCD subfamily.</text>
</comment>